<dbReference type="AlphaFoldDB" id="A0A9J6QIM9"/>
<dbReference type="Proteomes" id="UP001065549">
    <property type="component" value="Unassembled WGS sequence"/>
</dbReference>
<evidence type="ECO:0000313" key="1">
    <source>
        <dbReference type="EMBL" id="MCU7377352.1"/>
    </source>
</evidence>
<dbReference type="EMBL" id="JAOSHN010000001">
    <property type="protein sequence ID" value="MCU7377352.1"/>
    <property type="molecule type" value="Genomic_DNA"/>
</dbReference>
<reference evidence="1" key="1">
    <citation type="submission" date="2022-09" db="EMBL/GenBank/DDBJ databases">
        <title>Culturomic study of gut microbiota in children with autism spectrum disorder.</title>
        <authorList>
            <person name="Efimov B.A."/>
            <person name="Chaplin A.V."/>
            <person name="Sokolova S.R."/>
            <person name="Pikina A.P."/>
            <person name="Korzhanova M."/>
            <person name="Belova V."/>
            <person name="Korostin D."/>
        </authorList>
    </citation>
    <scope>NUCLEOTIDE SEQUENCE</scope>
    <source>
        <strain evidence="1">ASD5510</strain>
    </source>
</reference>
<dbReference type="RefSeq" id="WP_148397128.1">
    <property type="nucleotide sequence ID" value="NZ_JAJAGH010000010.1"/>
</dbReference>
<keyword evidence="2" id="KW-1185">Reference proteome</keyword>
<protein>
    <submittedName>
        <fullName evidence="1">Uncharacterized protein</fullName>
    </submittedName>
</protein>
<name>A0A9J6QIM9_9FIRM</name>
<organism evidence="1 2">
    <name type="scientific">Hominibacterium faecale</name>
    <dbReference type="NCBI Taxonomy" id="2839743"/>
    <lineage>
        <taxon>Bacteria</taxon>
        <taxon>Bacillati</taxon>
        <taxon>Bacillota</taxon>
        <taxon>Clostridia</taxon>
        <taxon>Peptostreptococcales</taxon>
        <taxon>Anaerovoracaceae</taxon>
        <taxon>Hominibacterium</taxon>
    </lineage>
</organism>
<proteinExistence type="predicted"/>
<sequence>MREKKLRSFVGMGAVALAVILIILTITCFAVLTYVSADSEYKLSEKSRNAVSQYYEADAKANERLAEISALIKNKKSQDFIEKKGYNVTTAQGKDIVTFQVSIEKGKVLQVEAAFSTYDRVTILKWETENLLQEDNQ</sequence>
<evidence type="ECO:0000313" key="2">
    <source>
        <dbReference type="Proteomes" id="UP001065549"/>
    </source>
</evidence>
<accession>A0A9J6QIM9</accession>
<gene>
    <name evidence="1" type="ORF">OBO34_03170</name>
</gene>
<comment type="caution">
    <text evidence="1">The sequence shown here is derived from an EMBL/GenBank/DDBJ whole genome shotgun (WGS) entry which is preliminary data.</text>
</comment>